<comment type="caution">
    <text evidence="2">The sequence shown here is derived from an EMBL/GenBank/DDBJ whole genome shotgun (WGS) entry which is preliminary data.</text>
</comment>
<proteinExistence type="predicted"/>
<dbReference type="PANTHER" id="PTHR23032:SF13">
    <property type="entry name" value="BRO1 DOMAIN-CONTAINING PROTEIN BROX"/>
    <property type="match status" value="1"/>
</dbReference>
<dbReference type="Proteomes" id="UP000194236">
    <property type="component" value="Unassembled WGS sequence"/>
</dbReference>
<feature type="non-terminal residue" evidence="2">
    <location>
        <position position="235"/>
    </location>
</feature>
<gene>
    <name evidence="2" type="ORF">BLA29_010453</name>
</gene>
<evidence type="ECO:0000313" key="3">
    <source>
        <dbReference type="Proteomes" id="UP000194236"/>
    </source>
</evidence>
<protein>
    <submittedName>
        <fullName evidence="2">Uncharacterized protein</fullName>
    </submittedName>
</protein>
<dbReference type="AlphaFoldDB" id="A0A1Y3BBY0"/>
<accession>A0A1Y3BBY0</accession>
<organism evidence="2 3">
    <name type="scientific">Euroglyphus maynei</name>
    <name type="common">Mayne's house dust mite</name>
    <dbReference type="NCBI Taxonomy" id="6958"/>
    <lineage>
        <taxon>Eukaryota</taxon>
        <taxon>Metazoa</taxon>
        <taxon>Ecdysozoa</taxon>
        <taxon>Arthropoda</taxon>
        <taxon>Chelicerata</taxon>
        <taxon>Arachnida</taxon>
        <taxon>Acari</taxon>
        <taxon>Acariformes</taxon>
        <taxon>Sarcoptiformes</taxon>
        <taxon>Astigmata</taxon>
        <taxon>Psoroptidia</taxon>
        <taxon>Analgoidea</taxon>
        <taxon>Pyroglyphidae</taxon>
        <taxon>Pyroglyphinae</taxon>
        <taxon>Euroglyphus</taxon>
    </lineage>
</organism>
<dbReference type="InterPro" id="IPR038499">
    <property type="entry name" value="BRO1_sf"/>
</dbReference>
<dbReference type="Gene3D" id="1.25.40.280">
    <property type="entry name" value="alix/aip1 like domains"/>
    <property type="match status" value="1"/>
</dbReference>
<sequence length="235" mass="27233">MLFKTDLSKSSKDLLLQLHLEREKILKLFQESNRNRIQLILEELNQSIINYCALFRGFAISPLHDLGGLSEMFSSQFHPSPLRRMYKFEWTDSIGERQLTIIGDSFVELASILFNYALWLMKWSTSFTTATTTRHRRSSKSSSTVNFNPNASRGQPTPISAMIKAAGLFRFIREYFGRFLIQSDQDNIFGTDLDPDIIHAYEFQCNGEAREFLFLSMMGSKRKQFKQKQKKTSPS</sequence>
<feature type="region of interest" description="Disordered" evidence="1">
    <location>
        <begin position="134"/>
        <end position="153"/>
    </location>
</feature>
<keyword evidence="3" id="KW-1185">Reference proteome</keyword>
<evidence type="ECO:0000313" key="2">
    <source>
        <dbReference type="EMBL" id="OTF77076.1"/>
    </source>
</evidence>
<reference evidence="2 3" key="1">
    <citation type="submission" date="2017-03" db="EMBL/GenBank/DDBJ databases">
        <title>Genome Survey of Euroglyphus maynei.</title>
        <authorList>
            <person name="Arlian L.G."/>
            <person name="Morgan M.S."/>
            <person name="Rider S.D."/>
        </authorList>
    </citation>
    <scope>NUCLEOTIDE SEQUENCE [LARGE SCALE GENOMIC DNA]</scope>
    <source>
        <strain evidence="2">Arlian Lab</strain>
        <tissue evidence="2">Whole body</tissue>
    </source>
</reference>
<dbReference type="EMBL" id="MUJZ01034440">
    <property type="protein sequence ID" value="OTF77076.1"/>
    <property type="molecule type" value="Genomic_DNA"/>
</dbReference>
<name>A0A1Y3BBY0_EURMA</name>
<evidence type="ECO:0000256" key="1">
    <source>
        <dbReference type="SAM" id="MobiDB-lite"/>
    </source>
</evidence>
<dbReference type="InterPro" id="IPR038898">
    <property type="entry name" value="BROX"/>
</dbReference>
<dbReference type="PANTHER" id="PTHR23032">
    <property type="entry name" value="BRO1 DOMAIN-CONTAINING PROTEIN BROX"/>
    <property type="match status" value="1"/>
</dbReference>